<protein>
    <recommendedName>
        <fullName evidence="3">HTH cro/C1-type domain-containing protein</fullName>
    </recommendedName>
</protein>
<evidence type="ECO:0008006" key="3">
    <source>
        <dbReference type="Google" id="ProtNLM"/>
    </source>
</evidence>
<evidence type="ECO:0000313" key="1">
    <source>
        <dbReference type="EMBL" id="EKW99409.1"/>
    </source>
</evidence>
<dbReference type="STRING" id="1227363.D271_02479"/>
<dbReference type="Proteomes" id="UP000011912">
    <property type="component" value="Unassembled WGS sequence"/>
</dbReference>
<dbReference type="PATRIC" id="fig|1227363.6.peg.485"/>
<comment type="caution">
    <text evidence="1">The sequence shown here is derived from an EMBL/GenBank/DDBJ whole genome shotgun (WGS) entry which is preliminary data.</text>
</comment>
<dbReference type="GO" id="GO:0003677">
    <property type="term" value="F:DNA binding"/>
    <property type="evidence" value="ECO:0007669"/>
    <property type="project" value="InterPro"/>
</dbReference>
<dbReference type="EMBL" id="ANAG01000007">
    <property type="protein sequence ID" value="EKW99409.1"/>
    <property type="molecule type" value="Genomic_DNA"/>
</dbReference>
<reference evidence="1 2" key="1">
    <citation type="journal article" date="2013" name="Genome Announc.">
        <title>Genome Sequence of Lactobacillus saerimneri 30a (Formerly Lactobacillus sp. Strain 30a), a Reference Lactic Acid Bacterium Strain Producing Biogenic Amines.</title>
        <authorList>
            <person name="Romano A."/>
            <person name="Trip H."/>
            <person name="Campbell-Sills H."/>
            <person name="Bouchez O."/>
            <person name="Sherman D."/>
            <person name="Lolkema J.S."/>
            <person name="Lucas P.M."/>
        </authorList>
    </citation>
    <scope>NUCLEOTIDE SEQUENCE [LARGE SCALE GENOMIC DNA]</scope>
    <source>
        <strain evidence="1 2">30a</strain>
    </source>
</reference>
<gene>
    <name evidence="1" type="ORF">D271_02479</name>
</gene>
<keyword evidence="2" id="KW-1185">Reference proteome</keyword>
<dbReference type="Gene3D" id="1.10.260.40">
    <property type="entry name" value="lambda repressor-like DNA-binding domains"/>
    <property type="match status" value="1"/>
</dbReference>
<sequence>MPETKAGRDKIIGYLNENDISISALAAMYGLSRQDLSDYLAGRKRNPKANQIILKIISDFKIR</sequence>
<name>M5J802_9LACO</name>
<organism evidence="1 2">
    <name type="scientific">Ligilactobacillus saerimneri 30a</name>
    <dbReference type="NCBI Taxonomy" id="1227363"/>
    <lineage>
        <taxon>Bacteria</taxon>
        <taxon>Bacillati</taxon>
        <taxon>Bacillota</taxon>
        <taxon>Bacilli</taxon>
        <taxon>Lactobacillales</taxon>
        <taxon>Lactobacillaceae</taxon>
        <taxon>Ligilactobacillus</taxon>
    </lineage>
</organism>
<dbReference type="SUPFAM" id="SSF47413">
    <property type="entry name" value="lambda repressor-like DNA-binding domains"/>
    <property type="match status" value="1"/>
</dbReference>
<accession>M5J802</accession>
<proteinExistence type="predicted"/>
<dbReference type="InterPro" id="IPR010982">
    <property type="entry name" value="Lambda_DNA-bd_dom_sf"/>
</dbReference>
<dbReference type="RefSeq" id="WP_009552367.1">
    <property type="nucleotide sequence ID" value="NZ_ANAG01000007.1"/>
</dbReference>
<evidence type="ECO:0000313" key="2">
    <source>
        <dbReference type="Proteomes" id="UP000011912"/>
    </source>
</evidence>
<dbReference type="AlphaFoldDB" id="M5J802"/>